<comment type="similarity">
    <text evidence="7">Belongs to the ThrE exporter (TC 2.A.79) family.</text>
</comment>
<dbReference type="EMBL" id="MLJW01000002">
    <property type="protein sequence ID" value="OIR18856.1"/>
    <property type="molecule type" value="Genomic_DNA"/>
</dbReference>
<sequence>MMHVMISLIQDMILAAIPAVGFALVFNVPPRALVYCAAGGAIGHGVRMLLMQAGVPIEIGTLLVASLVSFLGVYFAQKLRAHPKVFTVAAMIPMIPGVPLFTTLLAIVEIQRKGYTPELFSTALSSGLKAGFIVGALAVGLAMPGLLYYRRRPIV</sequence>
<dbReference type="AlphaFoldDB" id="A0A1J5TRI0"/>
<feature type="transmembrane region" description="Helical" evidence="8">
    <location>
        <begin position="128"/>
        <end position="149"/>
    </location>
</feature>
<evidence type="ECO:0000256" key="6">
    <source>
        <dbReference type="ARBA" id="ARBA00023136"/>
    </source>
</evidence>
<reference evidence="10" key="1">
    <citation type="submission" date="2016-10" db="EMBL/GenBank/DDBJ databases">
        <title>Sequence of Gallionella enrichment culture.</title>
        <authorList>
            <person name="Poehlein A."/>
            <person name="Muehling M."/>
            <person name="Daniel R."/>
        </authorList>
    </citation>
    <scope>NUCLEOTIDE SEQUENCE</scope>
</reference>
<dbReference type="InterPro" id="IPR050539">
    <property type="entry name" value="ThrE_Dicarb/AminoAcid_Exp"/>
</dbReference>
<dbReference type="PANTHER" id="PTHR34390:SF1">
    <property type="entry name" value="SUCCINATE TRANSPORTER SUBUNIT YJJB-RELATED"/>
    <property type="match status" value="1"/>
</dbReference>
<gene>
    <name evidence="10" type="ORF">GALL_11980</name>
</gene>
<dbReference type="GO" id="GO:0015744">
    <property type="term" value="P:succinate transport"/>
    <property type="evidence" value="ECO:0007669"/>
    <property type="project" value="TreeGrafter"/>
</dbReference>
<proteinExistence type="inferred from homology"/>
<evidence type="ECO:0000256" key="8">
    <source>
        <dbReference type="SAM" id="Phobius"/>
    </source>
</evidence>
<comment type="caution">
    <text evidence="10">The sequence shown here is derived from an EMBL/GenBank/DDBJ whole genome shotgun (WGS) entry which is preliminary data.</text>
</comment>
<comment type="subcellular location">
    <subcellularLocation>
        <location evidence="1">Cell membrane</location>
        <topology evidence="1">Multi-pass membrane protein</topology>
    </subcellularLocation>
</comment>
<keyword evidence="3" id="KW-0997">Cell inner membrane</keyword>
<keyword evidence="6 8" id="KW-0472">Membrane</keyword>
<evidence type="ECO:0000256" key="3">
    <source>
        <dbReference type="ARBA" id="ARBA00022519"/>
    </source>
</evidence>
<feature type="transmembrane region" description="Helical" evidence="8">
    <location>
        <begin position="53"/>
        <end position="76"/>
    </location>
</feature>
<evidence type="ECO:0000256" key="4">
    <source>
        <dbReference type="ARBA" id="ARBA00022692"/>
    </source>
</evidence>
<evidence type="ECO:0000256" key="5">
    <source>
        <dbReference type="ARBA" id="ARBA00022989"/>
    </source>
</evidence>
<dbReference type="InterPro" id="IPR024528">
    <property type="entry name" value="ThrE_2"/>
</dbReference>
<feature type="domain" description="Threonine/Serine exporter ThrE" evidence="9">
    <location>
        <begin position="11"/>
        <end position="145"/>
    </location>
</feature>
<dbReference type="PANTHER" id="PTHR34390">
    <property type="entry name" value="UPF0442 PROTEIN YJJB-RELATED"/>
    <property type="match status" value="1"/>
</dbReference>
<protein>
    <recommendedName>
        <fullName evidence="9">Threonine/Serine exporter ThrE domain-containing protein</fullName>
    </recommendedName>
</protein>
<dbReference type="Pfam" id="PF12821">
    <property type="entry name" value="ThrE_2"/>
    <property type="match status" value="1"/>
</dbReference>
<organism evidence="10">
    <name type="scientific">mine drainage metagenome</name>
    <dbReference type="NCBI Taxonomy" id="410659"/>
    <lineage>
        <taxon>unclassified sequences</taxon>
        <taxon>metagenomes</taxon>
        <taxon>ecological metagenomes</taxon>
    </lineage>
</organism>
<keyword evidence="4 8" id="KW-0812">Transmembrane</keyword>
<keyword evidence="2" id="KW-1003">Cell membrane</keyword>
<accession>A0A1J5TRI0</accession>
<name>A0A1J5TRI0_9ZZZZ</name>
<evidence type="ECO:0000256" key="1">
    <source>
        <dbReference type="ARBA" id="ARBA00004651"/>
    </source>
</evidence>
<evidence type="ECO:0000256" key="7">
    <source>
        <dbReference type="ARBA" id="ARBA00034125"/>
    </source>
</evidence>
<dbReference type="GO" id="GO:0005886">
    <property type="term" value="C:plasma membrane"/>
    <property type="evidence" value="ECO:0007669"/>
    <property type="project" value="UniProtKB-SubCell"/>
</dbReference>
<feature type="transmembrane region" description="Helical" evidence="8">
    <location>
        <begin position="88"/>
        <end position="108"/>
    </location>
</feature>
<evidence type="ECO:0000259" key="9">
    <source>
        <dbReference type="Pfam" id="PF12821"/>
    </source>
</evidence>
<evidence type="ECO:0000313" key="10">
    <source>
        <dbReference type="EMBL" id="OIR18856.1"/>
    </source>
</evidence>
<evidence type="ECO:0000256" key="2">
    <source>
        <dbReference type="ARBA" id="ARBA00022475"/>
    </source>
</evidence>
<keyword evidence="5 8" id="KW-1133">Transmembrane helix</keyword>